<dbReference type="OrthoDB" id="440202at2759"/>
<protein>
    <recommendedName>
        <fullName evidence="5">Hsp90 chaperone protein kinase-targeting subunit</fullName>
    </recommendedName>
</protein>
<evidence type="ECO:0000256" key="5">
    <source>
        <dbReference type="ARBA" id="ARBA00031396"/>
    </source>
</evidence>
<feature type="domain" description="Cdc37 N-terminal" evidence="9">
    <location>
        <begin position="3"/>
        <end position="181"/>
    </location>
</feature>
<dbReference type="RefSeq" id="XP_025363034.1">
    <property type="nucleotide sequence ID" value="XM_025505847.1"/>
</dbReference>
<dbReference type="SMART" id="SM01069">
    <property type="entry name" value="CDC37_C"/>
    <property type="match status" value="1"/>
</dbReference>
<dbReference type="Gene3D" id="6.10.140.250">
    <property type="match status" value="1"/>
</dbReference>
<dbReference type="GO" id="GO:0005737">
    <property type="term" value="C:cytoplasm"/>
    <property type="evidence" value="ECO:0007669"/>
    <property type="project" value="UniProtKB-SubCell"/>
</dbReference>
<feature type="domain" description="Cdc37 C-terminal" evidence="7">
    <location>
        <begin position="424"/>
        <end position="518"/>
    </location>
</feature>
<proteinExistence type="inferred from homology"/>
<dbReference type="Proteomes" id="UP000245884">
    <property type="component" value="Unassembled WGS sequence"/>
</dbReference>
<evidence type="ECO:0000256" key="6">
    <source>
        <dbReference type="SAM" id="MobiDB-lite"/>
    </source>
</evidence>
<dbReference type="GO" id="GO:0050821">
    <property type="term" value="P:protein stabilization"/>
    <property type="evidence" value="ECO:0007669"/>
    <property type="project" value="TreeGrafter"/>
</dbReference>
<comment type="subcellular location">
    <subcellularLocation>
        <location evidence="1">Cytoplasm</location>
    </subcellularLocation>
</comment>
<feature type="domain" description="Cdc37 Hsp90 binding" evidence="8">
    <location>
        <begin position="196"/>
        <end position="402"/>
    </location>
</feature>
<dbReference type="InterPro" id="IPR038189">
    <property type="entry name" value="Cdc37_Hsp90-bd_sf"/>
</dbReference>
<dbReference type="Pfam" id="PF08564">
    <property type="entry name" value="CDC37_C"/>
    <property type="match status" value="1"/>
</dbReference>
<dbReference type="GO" id="GO:0006457">
    <property type="term" value="P:protein folding"/>
    <property type="evidence" value="ECO:0007669"/>
    <property type="project" value="TreeGrafter"/>
</dbReference>
<dbReference type="GO" id="GO:0019901">
    <property type="term" value="F:protein kinase binding"/>
    <property type="evidence" value="ECO:0007669"/>
    <property type="project" value="InterPro"/>
</dbReference>
<evidence type="ECO:0000259" key="8">
    <source>
        <dbReference type="SMART" id="SM01070"/>
    </source>
</evidence>
<dbReference type="InterPro" id="IPR004918">
    <property type="entry name" value="Cdc37"/>
</dbReference>
<dbReference type="GO" id="GO:0031072">
    <property type="term" value="F:heat shock protein binding"/>
    <property type="evidence" value="ECO:0007669"/>
    <property type="project" value="TreeGrafter"/>
</dbReference>
<dbReference type="AlphaFoldDB" id="A0A316UT26"/>
<keyword evidence="3" id="KW-0963">Cytoplasm</keyword>
<dbReference type="InterPro" id="IPR013873">
    <property type="entry name" value="Cdc37_C"/>
</dbReference>
<dbReference type="SMART" id="SM01070">
    <property type="entry name" value="CDC37_M"/>
    <property type="match status" value="1"/>
</dbReference>
<dbReference type="GeneID" id="37027670"/>
<dbReference type="SMART" id="SM01071">
    <property type="entry name" value="CDC37_N"/>
    <property type="match status" value="1"/>
</dbReference>
<evidence type="ECO:0000256" key="2">
    <source>
        <dbReference type="ARBA" id="ARBA00006222"/>
    </source>
</evidence>
<dbReference type="InterPro" id="IPR013874">
    <property type="entry name" value="Cdc37_Hsp90-bd"/>
</dbReference>
<feature type="compositionally biased region" description="Basic and acidic residues" evidence="6">
    <location>
        <begin position="163"/>
        <end position="175"/>
    </location>
</feature>
<sequence length="518" mass="56984">MSRLNYSKWDNLELSDDSDVEVHPNVDKKSFIRWKQRDIHEKREQRKMQLAGLRAERETNGTLGPMIDEIINSTKSEGHTFFSREVSRLTADRASRGNQDGPNGPTPNDMILSLLLQINEDPTVKGKQGAELDEALAVQLRGHRVKLDERTKQIEAEIKTMEEEDKRKITSDGLRDGFNTGYVAKREEEEKEEEEAKTKEKASKGKAKSTSSTTTYETINAPGPSASAAGPSSTTPDSDAEESDDESTPDLTPAMKGFALLPSCIPATIPLSAEALPATFTPKALSGQPFSAALDFLSTHKALLRSNNQGNATDAMLVEAFQSQMRGEKKRARQFVEKGLMLQYLGKLGPDGVNLFFRRMAGQDGKAVSVFFNDVLSTYVRISKRCEAIQAEEASKPAGDATSGGAGQEQIQLVAEDPSTVIGFDVPEGPAPDHIELEGEAAEQLGVEQVRAYLDRRWELFQAFPEEMKEALKTKELEKVNEVLGKMQVDVAEELVGKLDEAGILSFSSNEVRDETGK</sequence>
<evidence type="ECO:0000259" key="9">
    <source>
        <dbReference type="SMART" id="SM01071"/>
    </source>
</evidence>
<reference evidence="10 11" key="1">
    <citation type="journal article" date="2018" name="Mol. Biol. Evol.">
        <title>Broad Genomic Sampling Reveals a Smut Pathogenic Ancestry of the Fungal Clade Ustilaginomycotina.</title>
        <authorList>
            <person name="Kijpornyongpan T."/>
            <person name="Mondo S.J."/>
            <person name="Barry K."/>
            <person name="Sandor L."/>
            <person name="Lee J."/>
            <person name="Lipzen A."/>
            <person name="Pangilinan J."/>
            <person name="LaButti K."/>
            <person name="Hainaut M."/>
            <person name="Henrissat B."/>
            <person name="Grigoriev I.V."/>
            <person name="Spatafora J.W."/>
            <person name="Aime M.C."/>
        </authorList>
    </citation>
    <scope>NUCLEOTIDE SEQUENCE [LARGE SCALE GENOMIC DNA]</scope>
    <source>
        <strain evidence="10 11">MCA 5214</strain>
    </source>
</reference>
<dbReference type="PANTHER" id="PTHR12800:SF4">
    <property type="entry name" value="HSP90 CO-CHAPERONE CDC37"/>
    <property type="match status" value="1"/>
</dbReference>
<evidence type="ECO:0000256" key="3">
    <source>
        <dbReference type="ARBA" id="ARBA00022490"/>
    </source>
</evidence>
<feature type="compositionally biased region" description="Low complexity" evidence="6">
    <location>
        <begin position="208"/>
        <end position="237"/>
    </location>
</feature>
<dbReference type="InterPro" id="IPR013855">
    <property type="entry name" value="Cdc37_N_dom"/>
</dbReference>
<comment type="similarity">
    <text evidence="2">Belongs to the CDC37 family.</text>
</comment>
<dbReference type="Pfam" id="PF08565">
    <property type="entry name" value="CDC37_M"/>
    <property type="match status" value="1"/>
</dbReference>
<dbReference type="EMBL" id="KZ819665">
    <property type="protein sequence ID" value="PWN28422.1"/>
    <property type="molecule type" value="Genomic_DNA"/>
</dbReference>
<keyword evidence="11" id="KW-1185">Reference proteome</keyword>
<feature type="region of interest" description="Disordered" evidence="6">
    <location>
        <begin position="163"/>
        <end position="254"/>
    </location>
</feature>
<name>A0A316UT26_9BASI</name>
<gene>
    <name evidence="10" type="ORF">BDZ90DRAFT_231401</name>
</gene>
<evidence type="ECO:0000256" key="4">
    <source>
        <dbReference type="ARBA" id="ARBA00023186"/>
    </source>
</evidence>
<feature type="compositionally biased region" description="Acidic residues" evidence="6">
    <location>
        <begin position="238"/>
        <end position="248"/>
    </location>
</feature>
<dbReference type="SUPFAM" id="SSF101391">
    <property type="entry name" value="Hsp90 co-chaperone CDC37"/>
    <property type="match status" value="1"/>
</dbReference>
<dbReference type="Gene3D" id="1.20.58.610">
    <property type="entry name" value="Cdc37, Hsp90 binding domain"/>
    <property type="match status" value="1"/>
</dbReference>
<evidence type="ECO:0000256" key="1">
    <source>
        <dbReference type="ARBA" id="ARBA00004496"/>
    </source>
</evidence>
<evidence type="ECO:0000313" key="10">
    <source>
        <dbReference type="EMBL" id="PWN28422.1"/>
    </source>
</evidence>
<evidence type="ECO:0000313" key="11">
    <source>
        <dbReference type="Proteomes" id="UP000245884"/>
    </source>
</evidence>
<organism evidence="10 11">
    <name type="scientific">Jaminaea rosea</name>
    <dbReference type="NCBI Taxonomy" id="1569628"/>
    <lineage>
        <taxon>Eukaryota</taxon>
        <taxon>Fungi</taxon>
        <taxon>Dikarya</taxon>
        <taxon>Basidiomycota</taxon>
        <taxon>Ustilaginomycotina</taxon>
        <taxon>Exobasidiomycetes</taxon>
        <taxon>Microstromatales</taxon>
        <taxon>Microstromatales incertae sedis</taxon>
        <taxon>Jaminaea</taxon>
    </lineage>
</organism>
<dbReference type="PANTHER" id="PTHR12800">
    <property type="entry name" value="CDC37-RELATED"/>
    <property type="match status" value="1"/>
</dbReference>
<feature type="compositionally biased region" description="Basic and acidic residues" evidence="6">
    <location>
        <begin position="184"/>
        <end position="203"/>
    </location>
</feature>
<dbReference type="GO" id="GO:0051082">
    <property type="term" value="F:unfolded protein binding"/>
    <property type="evidence" value="ECO:0007669"/>
    <property type="project" value="TreeGrafter"/>
</dbReference>
<dbReference type="GO" id="GO:0051087">
    <property type="term" value="F:protein-folding chaperone binding"/>
    <property type="evidence" value="ECO:0007669"/>
    <property type="project" value="TreeGrafter"/>
</dbReference>
<keyword evidence="4" id="KW-0143">Chaperone</keyword>
<dbReference type="STRING" id="1569628.A0A316UT26"/>
<accession>A0A316UT26</accession>
<dbReference type="Pfam" id="PF03234">
    <property type="entry name" value="CDC37_N"/>
    <property type="match status" value="1"/>
</dbReference>
<evidence type="ECO:0000259" key="7">
    <source>
        <dbReference type="SMART" id="SM01069"/>
    </source>
</evidence>